<dbReference type="EMBL" id="JAADJZ010000020">
    <property type="protein sequence ID" value="KAF2868165.1"/>
    <property type="molecule type" value="Genomic_DNA"/>
</dbReference>
<comment type="caution">
    <text evidence="1">The sequence shown here is derived from an EMBL/GenBank/DDBJ whole genome shotgun (WGS) entry which is preliminary data.</text>
</comment>
<dbReference type="Proteomes" id="UP000481861">
    <property type="component" value="Unassembled WGS sequence"/>
</dbReference>
<evidence type="ECO:0000313" key="2">
    <source>
        <dbReference type="Proteomes" id="UP000481861"/>
    </source>
</evidence>
<proteinExistence type="predicted"/>
<protein>
    <submittedName>
        <fullName evidence="1">Uncharacterized protein</fullName>
    </submittedName>
</protein>
<keyword evidence="2" id="KW-1185">Reference proteome</keyword>
<gene>
    <name evidence="1" type="ORF">BDV95DRAFT_158696</name>
</gene>
<name>A0A7C8MIT4_9PLEO</name>
<dbReference type="AlphaFoldDB" id="A0A7C8MIT4"/>
<evidence type="ECO:0000313" key="1">
    <source>
        <dbReference type="EMBL" id="KAF2868165.1"/>
    </source>
</evidence>
<accession>A0A7C8MIT4</accession>
<sequence length="196" mass="23104">MTLPTRMARVMRMFATRTHRPSSLRKLPTYSSPWMQKILFPLARQYVLVAVRWRDMRDGNVPTLPAAPAIPSTADHPHIVLSTSKSLRLQRALRNYEYKKIDLARKEETTKKVRKFVRNLLDTPEPKESIFYRFDKILLRFCLWGYAKMEEDLAETRMEVEREGERLWDFCMEEEGLAKPKKKEGANTKKQDSKGK</sequence>
<organism evidence="1 2">
    <name type="scientific">Massariosphaeria phaeospora</name>
    <dbReference type="NCBI Taxonomy" id="100035"/>
    <lineage>
        <taxon>Eukaryota</taxon>
        <taxon>Fungi</taxon>
        <taxon>Dikarya</taxon>
        <taxon>Ascomycota</taxon>
        <taxon>Pezizomycotina</taxon>
        <taxon>Dothideomycetes</taxon>
        <taxon>Pleosporomycetidae</taxon>
        <taxon>Pleosporales</taxon>
        <taxon>Pleosporales incertae sedis</taxon>
        <taxon>Massariosphaeria</taxon>
    </lineage>
</organism>
<reference evidence="1 2" key="1">
    <citation type="submission" date="2020-01" db="EMBL/GenBank/DDBJ databases">
        <authorList>
            <consortium name="DOE Joint Genome Institute"/>
            <person name="Haridas S."/>
            <person name="Albert R."/>
            <person name="Binder M."/>
            <person name="Bloem J."/>
            <person name="Labutti K."/>
            <person name="Salamov A."/>
            <person name="Andreopoulos B."/>
            <person name="Baker S.E."/>
            <person name="Barry K."/>
            <person name="Bills G."/>
            <person name="Bluhm B.H."/>
            <person name="Cannon C."/>
            <person name="Castanera R."/>
            <person name="Culley D.E."/>
            <person name="Daum C."/>
            <person name="Ezra D."/>
            <person name="Gonzalez J.B."/>
            <person name="Henrissat B."/>
            <person name="Kuo A."/>
            <person name="Liang C."/>
            <person name="Lipzen A."/>
            <person name="Lutzoni F."/>
            <person name="Magnuson J."/>
            <person name="Mondo S."/>
            <person name="Nolan M."/>
            <person name="Ohm R."/>
            <person name="Pangilinan J."/>
            <person name="Park H.-J.H."/>
            <person name="Ramirez L."/>
            <person name="Alfaro M."/>
            <person name="Sun H."/>
            <person name="Tritt A."/>
            <person name="Yoshinaga Y."/>
            <person name="Zwiers L.-H.L."/>
            <person name="Turgeon B.G."/>
            <person name="Goodwin S.B."/>
            <person name="Spatafora J.W."/>
            <person name="Crous P.W."/>
            <person name="Grigoriev I.V."/>
        </authorList>
    </citation>
    <scope>NUCLEOTIDE SEQUENCE [LARGE SCALE GENOMIC DNA]</scope>
    <source>
        <strain evidence="1 2">CBS 611.86</strain>
    </source>
</reference>